<sequence length="373" mass="42561">MKRILTSVFVTLTILVSCGKDEDSPTPNTPDTPNTPEKQEVKKIKEVQVVLLKEQDTPISSEVAYSYKLVNKTISYEYDTQGRVSKIIEKEEGKTPEETTISYESGKIIVNFEGSDKEFSLNAQGYLSKTEDDLILYDEKGQLSKWFQTFHWENGNLSQIIKKKEKSGETNITKLSYYPNENKNKFLIFDFEGDLVNGYLTYFGVAKALPIGVPTKNLLKTYETTSEHKNDYKIFGTTTLTSSLSYMYDADGYVTDIIENRKGVENLGISRGSTSEHEVTELEQLMAGINNGTIKNKTYKVHQNGNGIYKFEITHNYHITKDVSGKVIDVKHQKFEIYQFNYTEANGVRNYTSYEKAHSDSRDASTTYKIIYQ</sequence>
<gene>
    <name evidence="2" type="ORF">CGC54_06840</name>
</gene>
<reference evidence="3" key="1">
    <citation type="submission" date="2017-06" db="EMBL/GenBank/DDBJ databases">
        <title>Capnocytophaga spp. assemblies.</title>
        <authorList>
            <person name="Gulvik C.A."/>
        </authorList>
    </citation>
    <scope>NUCLEOTIDE SEQUENCE [LARGE SCALE GENOMIC DNA]</scope>
    <source>
        <strain evidence="3">H3936</strain>
    </source>
</reference>
<dbReference type="Proteomes" id="UP000243753">
    <property type="component" value="Chromosome"/>
</dbReference>
<dbReference type="CDD" id="cd12871">
    <property type="entry name" value="Bacuni_01323_like"/>
    <property type="match status" value="1"/>
</dbReference>
<feature type="region of interest" description="Disordered" evidence="1">
    <location>
        <begin position="20"/>
        <end position="40"/>
    </location>
</feature>
<evidence type="ECO:0000256" key="1">
    <source>
        <dbReference type="SAM" id="MobiDB-lite"/>
    </source>
</evidence>
<organism evidence="2 3">
    <name type="scientific">Capnocytophaga canimorsus</name>
    <dbReference type="NCBI Taxonomy" id="28188"/>
    <lineage>
        <taxon>Bacteria</taxon>
        <taxon>Pseudomonadati</taxon>
        <taxon>Bacteroidota</taxon>
        <taxon>Flavobacteriia</taxon>
        <taxon>Flavobacteriales</taxon>
        <taxon>Flavobacteriaceae</taxon>
        <taxon>Capnocytophaga</taxon>
    </lineage>
</organism>
<protein>
    <submittedName>
        <fullName evidence="2">Sugar-binding protein</fullName>
    </submittedName>
</protein>
<proteinExistence type="predicted"/>
<accession>A0AAC9Z4H2</accession>
<dbReference type="PROSITE" id="PS51257">
    <property type="entry name" value="PROKAR_LIPOPROTEIN"/>
    <property type="match status" value="1"/>
</dbReference>
<dbReference type="EMBL" id="CP022389">
    <property type="protein sequence ID" value="ATA94066.1"/>
    <property type="molecule type" value="Genomic_DNA"/>
</dbReference>
<evidence type="ECO:0000313" key="2">
    <source>
        <dbReference type="EMBL" id="ATA94066.1"/>
    </source>
</evidence>
<name>A0AAC9Z4H2_9FLAO</name>
<evidence type="ECO:0000313" key="3">
    <source>
        <dbReference type="Proteomes" id="UP000243753"/>
    </source>
</evidence>
<feature type="compositionally biased region" description="Low complexity" evidence="1">
    <location>
        <begin position="25"/>
        <end position="36"/>
    </location>
</feature>
<dbReference type="AlphaFoldDB" id="A0AAC9Z4H2"/>
<dbReference type="RefSeq" id="WP_095919291.1">
    <property type="nucleotide sequence ID" value="NZ_CP022389.1"/>
</dbReference>